<dbReference type="InterPro" id="IPR032801">
    <property type="entry name" value="PXL2A/B/C"/>
</dbReference>
<evidence type="ECO:0000256" key="10">
    <source>
        <dbReference type="ARBA" id="ARBA00023160"/>
    </source>
</evidence>
<keyword evidence="6" id="KW-0276">Fatty acid metabolism</keyword>
<evidence type="ECO:0000256" key="13">
    <source>
        <dbReference type="ARBA" id="ARBA00039126"/>
    </source>
</evidence>
<evidence type="ECO:0000313" key="19">
    <source>
        <dbReference type="Proteomes" id="UP000308267"/>
    </source>
</evidence>
<evidence type="ECO:0000256" key="1">
    <source>
        <dbReference type="ARBA" id="ARBA00004514"/>
    </source>
</evidence>
<comment type="catalytic activity">
    <reaction evidence="17">
        <text>prostamide F2alpha + [thioredoxin]-disulfide = prostamide H2 + [thioredoxin]-dithiol</text>
        <dbReference type="Rhea" id="RHEA:26373"/>
        <dbReference type="Rhea" id="RHEA-COMP:10698"/>
        <dbReference type="Rhea" id="RHEA-COMP:10700"/>
        <dbReference type="ChEBI" id="CHEBI:29950"/>
        <dbReference type="ChEBI" id="CHEBI:50058"/>
        <dbReference type="ChEBI" id="CHEBI:53081"/>
        <dbReference type="ChEBI" id="CHEBI:53082"/>
        <dbReference type="EC" id="1.11.1.20"/>
    </reaction>
</comment>
<dbReference type="InterPro" id="IPR036249">
    <property type="entry name" value="Thioredoxin-like_sf"/>
</dbReference>
<dbReference type="EC" id="1.11.1.20" evidence="13"/>
<sequence>MVTSLAKLGSCVVQAALDASNSFSVESFWRDQTCVIAIFRRFGCKFCRLEALNLSQMKPAFDKRRIRLVGISFDENGIKDFVDGNFFKGELFLDPDRSTYRAMDFKRVSSLSGFKSLFTKAGRDLNSVANAAHVSGNLSGDGWQTGGLLVVEKDLLEQQTMKSRSHLHSWIRMHFPTGTLRLAGILNAYNHSVFSALSSHVPHKLDREVCQNPGTTGV</sequence>
<evidence type="ECO:0000256" key="15">
    <source>
        <dbReference type="ARBA" id="ARBA00041838"/>
    </source>
</evidence>
<dbReference type="PANTHER" id="PTHR28630">
    <property type="match status" value="1"/>
</dbReference>
<proteinExistence type="inferred from homology"/>
<keyword evidence="8" id="KW-0560">Oxidoreductase</keyword>
<dbReference type="Gene3D" id="3.40.30.10">
    <property type="entry name" value="Glutaredoxin"/>
    <property type="match status" value="1"/>
</dbReference>
<name>A0A4S2LS40_OPIFE</name>
<gene>
    <name evidence="18" type="ORF">CRM22_006831</name>
</gene>
<comment type="caution">
    <text evidence="18">The sequence shown here is derived from an EMBL/GenBank/DDBJ whole genome shotgun (WGS) entry which is preliminary data.</text>
</comment>
<evidence type="ECO:0000256" key="2">
    <source>
        <dbReference type="ARBA" id="ARBA00022490"/>
    </source>
</evidence>
<comment type="function">
    <text evidence="11">Catalyzes the reduction of prostaglandin-ethanolamide H(2) (prostamide H(2)) to prostamide F(2alpha) with NADPH as proton donor. Also able to reduce prostaglandin H(2) to prostaglandin F(2alpha).</text>
</comment>
<comment type="similarity">
    <text evidence="12">Belongs to the peroxiredoxin-like PRXL2 family. Prostamide/prostaglandin F synthase subfamily.</text>
</comment>
<evidence type="ECO:0000256" key="11">
    <source>
        <dbReference type="ARBA" id="ARBA00037117"/>
    </source>
</evidence>
<keyword evidence="7" id="KW-0521">NADP</keyword>
<evidence type="ECO:0000256" key="17">
    <source>
        <dbReference type="ARBA" id="ARBA00048626"/>
    </source>
</evidence>
<protein>
    <recommendedName>
        <fullName evidence="14">Prostamide/prostaglandin F synthase</fullName>
        <ecNumber evidence="13">1.11.1.20</ecNumber>
    </recommendedName>
    <alternativeName>
        <fullName evidence="15">Peroxiredoxin-like 2B</fullName>
    </alternativeName>
</protein>
<keyword evidence="5" id="KW-0643">Prostaglandin biosynthesis</keyword>
<keyword evidence="3" id="KW-0644">Prostaglandin metabolism</keyword>
<evidence type="ECO:0000256" key="16">
    <source>
        <dbReference type="ARBA" id="ARBA00047917"/>
    </source>
</evidence>
<comment type="subcellular location">
    <subcellularLocation>
        <location evidence="1">Cytoplasm</location>
        <location evidence="1">Cytosol</location>
    </subcellularLocation>
</comment>
<evidence type="ECO:0000313" key="18">
    <source>
        <dbReference type="EMBL" id="TGZ63627.1"/>
    </source>
</evidence>
<dbReference type="Proteomes" id="UP000308267">
    <property type="component" value="Unassembled WGS sequence"/>
</dbReference>
<evidence type="ECO:0000256" key="6">
    <source>
        <dbReference type="ARBA" id="ARBA00022832"/>
    </source>
</evidence>
<evidence type="ECO:0000256" key="4">
    <source>
        <dbReference type="ARBA" id="ARBA00022516"/>
    </source>
</evidence>
<evidence type="ECO:0000256" key="12">
    <source>
        <dbReference type="ARBA" id="ARBA00037965"/>
    </source>
</evidence>
<keyword evidence="4" id="KW-0444">Lipid biosynthesis</keyword>
<keyword evidence="2" id="KW-0963">Cytoplasm</keyword>
<evidence type="ECO:0000256" key="14">
    <source>
        <dbReference type="ARBA" id="ARBA00040768"/>
    </source>
</evidence>
<dbReference type="GO" id="GO:0005829">
    <property type="term" value="C:cytosol"/>
    <property type="evidence" value="ECO:0007669"/>
    <property type="project" value="UniProtKB-SubCell"/>
</dbReference>
<evidence type="ECO:0000256" key="8">
    <source>
        <dbReference type="ARBA" id="ARBA00023002"/>
    </source>
</evidence>
<organism evidence="18 19">
    <name type="scientific">Opisthorchis felineus</name>
    <dbReference type="NCBI Taxonomy" id="147828"/>
    <lineage>
        <taxon>Eukaryota</taxon>
        <taxon>Metazoa</taxon>
        <taxon>Spiralia</taxon>
        <taxon>Lophotrochozoa</taxon>
        <taxon>Platyhelminthes</taxon>
        <taxon>Trematoda</taxon>
        <taxon>Digenea</taxon>
        <taxon>Opisthorchiida</taxon>
        <taxon>Opisthorchiata</taxon>
        <taxon>Opisthorchiidae</taxon>
        <taxon>Opisthorchis</taxon>
    </lineage>
</organism>
<keyword evidence="10" id="KW-0275">Fatty acid biosynthesis</keyword>
<dbReference type="SUPFAM" id="SSF52833">
    <property type="entry name" value="Thioredoxin-like"/>
    <property type="match status" value="1"/>
</dbReference>
<dbReference type="GO" id="GO:0001516">
    <property type="term" value="P:prostaglandin biosynthetic process"/>
    <property type="evidence" value="ECO:0007669"/>
    <property type="project" value="UniProtKB-KW"/>
</dbReference>
<accession>A0A4S2LS40</accession>
<dbReference type="AlphaFoldDB" id="A0A4S2LS40"/>
<evidence type="ECO:0000256" key="9">
    <source>
        <dbReference type="ARBA" id="ARBA00023098"/>
    </source>
</evidence>
<keyword evidence="9" id="KW-0443">Lipid metabolism</keyword>
<evidence type="ECO:0000256" key="5">
    <source>
        <dbReference type="ARBA" id="ARBA00022585"/>
    </source>
</evidence>
<dbReference type="EMBL" id="SJOL01007113">
    <property type="protein sequence ID" value="TGZ63627.1"/>
    <property type="molecule type" value="Genomic_DNA"/>
</dbReference>
<keyword evidence="19" id="KW-1185">Reference proteome</keyword>
<evidence type="ECO:0000256" key="7">
    <source>
        <dbReference type="ARBA" id="ARBA00022857"/>
    </source>
</evidence>
<dbReference type="OrthoDB" id="40334at2759"/>
<dbReference type="PANTHER" id="PTHR28630:SF29">
    <property type="entry name" value="PROSTAMIDE_PROSTAGLANDIN F SYNTHASE"/>
    <property type="match status" value="1"/>
</dbReference>
<reference evidence="18 19" key="1">
    <citation type="journal article" date="2019" name="BMC Genomics">
        <title>New insights from Opisthorchis felineus genome: update on genomics of the epidemiologically important liver flukes.</title>
        <authorList>
            <person name="Ershov N.I."/>
            <person name="Mordvinov V.A."/>
            <person name="Prokhortchouk E.B."/>
            <person name="Pakharukova M.Y."/>
            <person name="Gunbin K.V."/>
            <person name="Ustyantsev K."/>
            <person name="Genaev M.A."/>
            <person name="Blinov A.G."/>
            <person name="Mazur A."/>
            <person name="Boulygina E."/>
            <person name="Tsygankova S."/>
            <person name="Khrameeva E."/>
            <person name="Chekanov N."/>
            <person name="Fan G."/>
            <person name="Xiao A."/>
            <person name="Zhang H."/>
            <person name="Xu X."/>
            <person name="Yang H."/>
            <person name="Solovyev V."/>
            <person name="Lee S.M."/>
            <person name="Liu X."/>
            <person name="Afonnikov D.A."/>
            <person name="Skryabin K.G."/>
        </authorList>
    </citation>
    <scope>NUCLEOTIDE SEQUENCE [LARGE SCALE GENOMIC DNA]</scope>
    <source>
        <strain evidence="18">AK-0245</strain>
        <tissue evidence="18">Whole organism</tissue>
    </source>
</reference>
<comment type="catalytic activity">
    <reaction evidence="16">
        <text>prostaglandin H2 + [thioredoxin]-dithiol = prostaglandin F2alpha + [thioredoxin]-disulfide</text>
        <dbReference type="Rhea" id="RHEA:28214"/>
        <dbReference type="Rhea" id="RHEA-COMP:10698"/>
        <dbReference type="Rhea" id="RHEA-COMP:10700"/>
        <dbReference type="ChEBI" id="CHEBI:29950"/>
        <dbReference type="ChEBI" id="CHEBI:50058"/>
        <dbReference type="ChEBI" id="CHEBI:57404"/>
        <dbReference type="ChEBI" id="CHEBI:57405"/>
        <dbReference type="EC" id="1.11.1.20"/>
    </reaction>
</comment>
<dbReference type="GO" id="GO:0047017">
    <property type="term" value="F:prostaglandin F synthase activity"/>
    <property type="evidence" value="ECO:0007669"/>
    <property type="project" value="TreeGrafter"/>
</dbReference>
<dbReference type="Pfam" id="PF13911">
    <property type="entry name" value="AhpC-TSA_2"/>
    <property type="match status" value="1"/>
</dbReference>
<evidence type="ECO:0000256" key="3">
    <source>
        <dbReference type="ARBA" id="ARBA00022501"/>
    </source>
</evidence>
<dbReference type="CDD" id="cd02970">
    <property type="entry name" value="PRX_like2"/>
    <property type="match status" value="1"/>
</dbReference>